<feature type="compositionally biased region" description="Basic and acidic residues" evidence="1">
    <location>
        <begin position="9"/>
        <end position="21"/>
    </location>
</feature>
<feature type="transmembrane region" description="Helical" evidence="2">
    <location>
        <begin position="197"/>
        <end position="223"/>
    </location>
</feature>
<name>A0AAV1XY92_LUPLU</name>
<dbReference type="EMBL" id="CAXHTB010000019">
    <property type="protein sequence ID" value="CAL0326592.1"/>
    <property type="molecule type" value="Genomic_DNA"/>
</dbReference>
<evidence type="ECO:0000313" key="3">
    <source>
        <dbReference type="EMBL" id="CAL0326592.1"/>
    </source>
</evidence>
<dbReference type="PANTHER" id="PTHR34379">
    <property type="entry name" value="OS07G0553800 PROTEIN"/>
    <property type="match status" value="1"/>
</dbReference>
<keyword evidence="4" id="KW-1185">Reference proteome</keyword>
<keyword evidence="2" id="KW-0472">Membrane</keyword>
<proteinExistence type="predicted"/>
<evidence type="ECO:0000256" key="2">
    <source>
        <dbReference type="SAM" id="Phobius"/>
    </source>
</evidence>
<feature type="compositionally biased region" description="Polar residues" evidence="1">
    <location>
        <begin position="119"/>
        <end position="128"/>
    </location>
</feature>
<organism evidence="3 4">
    <name type="scientific">Lupinus luteus</name>
    <name type="common">European yellow lupine</name>
    <dbReference type="NCBI Taxonomy" id="3873"/>
    <lineage>
        <taxon>Eukaryota</taxon>
        <taxon>Viridiplantae</taxon>
        <taxon>Streptophyta</taxon>
        <taxon>Embryophyta</taxon>
        <taxon>Tracheophyta</taxon>
        <taxon>Spermatophyta</taxon>
        <taxon>Magnoliopsida</taxon>
        <taxon>eudicotyledons</taxon>
        <taxon>Gunneridae</taxon>
        <taxon>Pentapetalae</taxon>
        <taxon>rosids</taxon>
        <taxon>fabids</taxon>
        <taxon>Fabales</taxon>
        <taxon>Fabaceae</taxon>
        <taxon>Papilionoideae</taxon>
        <taxon>50 kb inversion clade</taxon>
        <taxon>genistoids sensu lato</taxon>
        <taxon>core genistoids</taxon>
        <taxon>Genisteae</taxon>
        <taxon>Lupinus</taxon>
    </lineage>
</organism>
<dbReference type="Proteomes" id="UP001497480">
    <property type="component" value="Unassembled WGS sequence"/>
</dbReference>
<feature type="compositionally biased region" description="Basic and acidic residues" evidence="1">
    <location>
        <begin position="87"/>
        <end position="98"/>
    </location>
</feature>
<keyword evidence="2" id="KW-1133">Transmembrane helix</keyword>
<feature type="compositionally biased region" description="Low complexity" evidence="1">
    <location>
        <begin position="129"/>
        <end position="165"/>
    </location>
</feature>
<evidence type="ECO:0000313" key="4">
    <source>
        <dbReference type="Proteomes" id="UP001497480"/>
    </source>
</evidence>
<dbReference type="AlphaFoldDB" id="A0AAV1XY92"/>
<sequence length="255" mass="28713">MCFKPVVARDKSFKSKIRKDQPTNQVAIRVDDERDGVVLPESSSGFEVADNGGGSRRRENSKDIWQTLRAALNQTSLNKKNNRRKRSKDDLAKSKRSSENGTEITNQKQYDVKGKISKSESNSTHRNNSNISSSYGGSSAFTSSPSLTSSSSSRSDQTSGSLDSSNENGMRVSNQKQHGVEDKKWKSCYGSYTSMCMFFISLLVLIMWGKFFAILYTTIWFYVMPPRPTTPCNKRDLSKDQRFGSTRFNIRTSLN</sequence>
<feature type="region of interest" description="Disordered" evidence="1">
    <location>
        <begin position="73"/>
        <end position="178"/>
    </location>
</feature>
<reference evidence="3 4" key="1">
    <citation type="submission" date="2024-03" db="EMBL/GenBank/DDBJ databases">
        <authorList>
            <person name="Martinez-Hernandez J."/>
        </authorList>
    </citation>
    <scope>NUCLEOTIDE SEQUENCE [LARGE SCALE GENOMIC DNA]</scope>
</reference>
<feature type="compositionally biased region" description="Polar residues" evidence="1">
    <location>
        <begin position="99"/>
        <end position="109"/>
    </location>
</feature>
<feature type="region of interest" description="Disordered" evidence="1">
    <location>
        <begin position="9"/>
        <end position="59"/>
    </location>
</feature>
<dbReference type="InterPro" id="IPR040411">
    <property type="entry name" value="At5g23160-like"/>
</dbReference>
<keyword evidence="2" id="KW-0812">Transmembrane</keyword>
<accession>A0AAV1XY92</accession>
<feature type="compositionally biased region" description="Polar residues" evidence="1">
    <location>
        <begin position="166"/>
        <end position="177"/>
    </location>
</feature>
<comment type="caution">
    <text evidence="3">The sequence shown here is derived from an EMBL/GenBank/DDBJ whole genome shotgun (WGS) entry which is preliminary data.</text>
</comment>
<protein>
    <submittedName>
        <fullName evidence="3">Uncharacterized protein</fullName>
    </submittedName>
</protein>
<gene>
    <name evidence="3" type="ORF">LLUT_LOCUS27652</name>
</gene>
<dbReference type="PANTHER" id="PTHR34379:SF6">
    <property type="entry name" value="PROTEIN 3F"/>
    <property type="match status" value="1"/>
</dbReference>
<evidence type="ECO:0000256" key="1">
    <source>
        <dbReference type="SAM" id="MobiDB-lite"/>
    </source>
</evidence>